<reference evidence="1" key="1">
    <citation type="submission" date="2018-07" db="EMBL/GenBank/DDBJ databases">
        <authorList>
            <person name="Quirk P.G."/>
            <person name="Krulwich T.A."/>
        </authorList>
    </citation>
    <scope>NUCLEOTIDE SEQUENCE</scope>
</reference>
<gene>
    <name evidence="1" type="ORF">DF3PB_30036</name>
</gene>
<name>A0A380TFV9_9ZZZZ</name>
<dbReference type="AlphaFoldDB" id="A0A380TFV9"/>
<protein>
    <submittedName>
        <fullName evidence="1">Uncharacterized protein</fullName>
    </submittedName>
</protein>
<dbReference type="EMBL" id="UIDG01000223">
    <property type="protein sequence ID" value="SUS06583.1"/>
    <property type="molecule type" value="Genomic_DNA"/>
</dbReference>
<organism evidence="1">
    <name type="scientific">metagenome</name>
    <dbReference type="NCBI Taxonomy" id="256318"/>
    <lineage>
        <taxon>unclassified sequences</taxon>
        <taxon>metagenomes</taxon>
    </lineage>
</organism>
<sequence length="33" mass="3701">MRAHGVAGFLASNPVDWREEGIVSLVVRRCIDF</sequence>
<accession>A0A380TFV9</accession>
<evidence type="ECO:0000313" key="1">
    <source>
        <dbReference type="EMBL" id="SUS06583.1"/>
    </source>
</evidence>
<proteinExistence type="predicted"/>